<evidence type="ECO:0000256" key="1">
    <source>
        <dbReference type="SAM" id="MobiDB-lite"/>
    </source>
</evidence>
<protein>
    <submittedName>
        <fullName evidence="2">Uncharacterized protein</fullName>
    </submittedName>
</protein>
<organism evidence="2 3">
    <name type="scientific">Cyclostephanos tholiformis</name>
    <dbReference type="NCBI Taxonomy" id="382380"/>
    <lineage>
        <taxon>Eukaryota</taxon>
        <taxon>Sar</taxon>
        <taxon>Stramenopiles</taxon>
        <taxon>Ochrophyta</taxon>
        <taxon>Bacillariophyta</taxon>
        <taxon>Coscinodiscophyceae</taxon>
        <taxon>Thalassiosirophycidae</taxon>
        <taxon>Stephanodiscales</taxon>
        <taxon>Stephanodiscaceae</taxon>
        <taxon>Cyclostephanos</taxon>
    </lineage>
</organism>
<sequence length="152" mass="16192">MSAAVSASQPTPSSPPIERRPRSSSFGSITPTFSSDLAKLRAACASPDSVVHTYEEAISIASKFDVLGPNSPLSRKLKLSGETEWTEFMLNSGAVVVESSGGEDVVSIHLEKLLRHCFDVAFKLPPSAALSTTSSHRRSASSQVVPRAVYDE</sequence>
<keyword evidence="3" id="KW-1185">Reference proteome</keyword>
<feature type="region of interest" description="Disordered" evidence="1">
    <location>
        <begin position="132"/>
        <end position="152"/>
    </location>
</feature>
<name>A0ABD3SBV2_9STRA</name>
<evidence type="ECO:0000313" key="2">
    <source>
        <dbReference type="EMBL" id="KAL3822006.1"/>
    </source>
</evidence>
<dbReference type="EMBL" id="JALLPB020000077">
    <property type="protein sequence ID" value="KAL3822006.1"/>
    <property type="molecule type" value="Genomic_DNA"/>
</dbReference>
<gene>
    <name evidence="2" type="ORF">ACHAXA_002992</name>
</gene>
<dbReference type="AlphaFoldDB" id="A0ABD3SBV2"/>
<proteinExistence type="predicted"/>
<accession>A0ABD3SBV2</accession>
<evidence type="ECO:0000313" key="3">
    <source>
        <dbReference type="Proteomes" id="UP001530377"/>
    </source>
</evidence>
<feature type="region of interest" description="Disordered" evidence="1">
    <location>
        <begin position="1"/>
        <end position="30"/>
    </location>
</feature>
<dbReference type="Proteomes" id="UP001530377">
    <property type="component" value="Unassembled WGS sequence"/>
</dbReference>
<comment type="caution">
    <text evidence="2">The sequence shown here is derived from an EMBL/GenBank/DDBJ whole genome shotgun (WGS) entry which is preliminary data.</text>
</comment>
<reference evidence="2 3" key="1">
    <citation type="submission" date="2024-10" db="EMBL/GenBank/DDBJ databases">
        <title>Updated reference genomes for cyclostephanoid diatoms.</title>
        <authorList>
            <person name="Roberts W.R."/>
            <person name="Alverson A.J."/>
        </authorList>
    </citation>
    <scope>NUCLEOTIDE SEQUENCE [LARGE SCALE GENOMIC DNA]</scope>
    <source>
        <strain evidence="2 3">AJA228-03</strain>
    </source>
</reference>